<sequence>MNGGLDRDEVEDLWCRRKKKGQKKGERLGWINADRLQPYANGIEALCKYLTKFKRKKRWSPSQNLKKPVASYNDNNYGKREVQNLSKDLPGRAFWENKYPGWTLVDSDYGVKAEFNKETSQWSIYLKMRRIE</sequence>
<organism evidence="1">
    <name type="scientific">bioreactor metagenome</name>
    <dbReference type="NCBI Taxonomy" id="1076179"/>
    <lineage>
        <taxon>unclassified sequences</taxon>
        <taxon>metagenomes</taxon>
        <taxon>ecological metagenomes</taxon>
    </lineage>
</organism>
<protein>
    <submittedName>
        <fullName evidence="1">Uncharacterized protein</fullName>
    </submittedName>
</protein>
<accession>A0A645GJC0</accession>
<comment type="caution">
    <text evidence="1">The sequence shown here is derived from an EMBL/GenBank/DDBJ whole genome shotgun (WGS) entry which is preliminary data.</text>
</comment>
<evidence type="ECO:0000313" key="1">
    <source>
        <dbReference type="EMBL" id="MPN26997.1"/>
    </source>
</evidence>
<gene>
    <name evidence="1" type="ORF">SDC9_174424</name>
</gene>
<reference evidence="1" key="1">
    <citation type="submission" date="2019-08" db="EMBL/GenBank/DDBJ databases">
        <authorList>
            <person name="Kucharzyk K."/>
            <person name="Murdoch R.W."/>
            <person name="Higgins S."/>
            <person name="Loffler F."/>
        </authorList>
    </citation>
    <scope>NUCLEOTIDE SEQUENCE</scope>
</reference>
<name>A0A645GJC0_9ZZZZ</name>
<proteinExistence type="predicted"/>
<dbReference type="EMBL" id="VSSQ01076726">
    <property type="protein sequence ID" value="MPN26997.1"/>
    <property type="molecule type" value="Genomic_DNA"/>
</dbReference>
<dbReference type="AlphaFoldDB" id="A0A645GJC0"/>